<dbReference type="Gene3D" id="3.40.50.80">
    <property type="entry name" value="Nucleotide-binding domain of ferredoxin-NADP reductase (FNR) module"/>
    <property type="match status" value="1"/>
</dbReference>
<evidence type="ECO:0000256" key="10">
    <source>
        <dbReference type="ARBA" id="ARBA00049433"/>
    </source>
</evidence>
<dbReference type="SUPFAM" id="SSF46458">
    <property type="entry name" value="Globin-like"/>
    <property type="match status" value="1"/>
</dbReference>
<keyword evidence="6" id="KW-0521">NADP</keyword>
<keyword evidence="11" id="KW-0561">Oxygen transport</keyword>
<dbReference type="PRINTS" id="PR00371">
    <property type="entry name" value="FPNCR"/>
</dbReference>
<dbReference type="InterPro" id="IPR008333">
    <property type="entry name" value="Cbr1-like_FAD-bd_dom"/>
</dbReference>
<comment type="similarity">
    <text evidence="3">In the C-terminal section; belongs to the flavoprotein pyridine nucleotide cytochrome reductase family.</text>
</comment>
<dbReference type="InterPro" id="IPR009050">
    <property type="entry name" value="Globin-like_sf"/>
</dbReference>
<comment type="caution">
    <text evidence="15">The sequence shown here is derived from an EMBL/GenBank/DDBJ whole genome shotgun (WGS) entry which is preliminary data.</text>
</comment>
<comment type="catalytic activity">
    <reaction evidence="9">
        <text>2 nitric oxide + NADH + 2 O2 = 2 nitrate + NAD(+) + H(+)</text>
        <dbReference type="Rhea" id="RHEA:19469"/>
        <dbReference type="ChEBI" id="CHEBI:15378"/>
        <dbReference type="ChEBI" id="CHEBI:15379"/>
        <dbReference type="ChEBI" id="CHEBI:16480"/>
        <dbReference type="ChEBI" id="CHEBI:17632"/>
        <dbReference type="ChEBI" id="CHEBI:57540"/>
        <dbReference type="ChEBI" id="CHEBI:57945"/>
        <dbReference type="EC" id="1.14.12.17"/>
    </reaction>
</comment>
<name>A0ABP4WUC0_9ACTN</name>
<feature type="domain" description="FAD-binding FR-type" evidence="14">
    <location>
        <begin position="138"/>
        <end position="238"/>
    </location>
</feature>
<evidence type="ECO:0000313" key="16">
    <source>
        <dbReference type="Proteomes" id="UP001500655"/>
    </source>
</evidence>
<dbReference type="EC" id="1.14.12.17" evidence="4"/>
<dbReference type="Gene3D" id="2.40.30.10">
    <property type="entry name" value="Translation factors"/>
    <property type="match status" value="1"/>
</dbReference>
<keyword evidence="16" id="KW-1185">Reference proteome</keyword>
<proteinExistence type="inferred from homology"/>
<evidence type="ECO:0000256" key="12">
    <source>
        <dbReference type="SAM" id="MobiDB-lite"/>
    </source>
</evidence>
<keyword evidence="11" id="KW-0408">Iron</keyword>
<dbReference type="InterPro" id="IPR000971">
    <property type="entry name" value="Globin"/>
</dbReference>
<dbReference type="RefSeq" id="WP_344083398.1">
    <property type="nucleotide sequence ID" value="NZ_BAAALS010000018.1"/>
</dbReference>
<evidence type="ECO:0000256" key="1">
    <source>
        <dbReference type="ARBA" id="ARBA00001970"/>
    </source>
</evidence>
<evidence type="ECO:0000256" key="8">
    <source>
        <dbReference type="ARBA" id="ARBA00023027"/>
    </source>
</evidence>
<keyword evidence="11" id="KW-0813">Transport</keyword>
<dbReference type="EMBL" id="BAAALS010000018">
    <property type="protein sequence ID" value="GAA1763088.1"/>
    <property type="molecule type" value="Genomic_DNA"/>
</dbReference>
<comment type="similarity">
    <text evidence="11">Belongs to the globin family.</text>
</comment>
<dbReference type="InterPro" id="IPR017938">
    <property type="entry name" value="Riboflavin_synthase-like_b-brl"/>
</dbReference>
<protein>
    <recommendedName>
        <fullName evidence="4">nitric oxide dioxygenase</fullName>
        <ecNumber evidence="4">1.14.12.17</ecNumber>
    </recommendedName>
</protein>
<dbReference type="PANTHER" id="PTHR47354:SF5">
    <property type="entry name" value="PROTEIN RFBI"/>
    <property type="match status" value="1"/>
</dbReference>
<dbReference type="CDD" id="cd06187">
    <property type="entry name" value="O2ase_reductase_like"/>
    <property type="match status" value="1"/>
</dbReference>
<evidence type="ECO:0000256" key="9">
    <source>
        <dbReference type="ARBA" id="ARBA00048649"/>
    </source>
</evidence>
<keyword evidence="11" id="KW-0349">Heme</keyword>
<dbReference type="InterPro" id="IPR012292">
    <property type="entry name" value="Globin/Proto"/>
</dbReference>
<evidence type="ECO:0000256" key="3">
    <source>
        <dbReference type="ARBA" id="ARBA00006401"/>
    </source>
</evidence>
<comment type="cofactor">
    <cofactor evidence="2">
        <name>FAD</name>
        <dbReference type="ChEBI" id="CHEBI:57692"/>
    </cofactor>
</comment>
<dbReference type="SUPFAM" id="SSF52343">
    <property type="entry name" value="Ferredoxin reductase-like, C-terminal NADP-linked domain"/>
    <property type="match status" value="1"/>
</dbReference>
<dbReference type="InterPro" id="IPR001433">
    <property type="entry name" value="OxRdtase_FAD/NAD-bd"/>
</dbReference>
<gene>
    <name evidence="15" type="ORF">GCM10009681_37690</name>
</gene>
<comment type="catalytic activity">
    <reaction evidence="10">
        <text>2 nitric oxide + NADPH + 2 O2 = 2 nitrate + NADP(+) + H(+)</text>
        <dbReference type="Rhea" id="RHEA:19465"/>
        <dbReference type="ChEBI" id="CHEBI:15378"/>
        <dbReference type="ChEBI" id="CHEBI:15379"/>
        <dbReference type="ChEBI" id="CHEBI:16480"/>
        <dbReference type="ChEBI" id="CHEBI:17632"/>
        <dbReference type="ChEBI" id="CHEBI:57783"/>
        <dbReference type="ChEBI" id="CHEBI:58349"/>
        <dbReference type="EC" id="1.14.12.17"/>
    </reaction>
</comment>
<keyword evidence="7" id="KW-0411">Iron-sulfur</keyword>
<keyword evidence="11" id="KW-0479">Metal-binding</keyword>
<dbReference type="InterPro" id="IPR017927">
    <property type="entry name" value="FAD-bd_FR_type"/>
</dbReference>
<feature type="region of interest" description="Disordered" evidence="12">
    <location>
        <begin position="361"/>
        <end position="387"/>
    </location>
</feature>
<evidence type="ECO:0000256" key="2">
    <source>
        <dbReference type="ARBA" id="ARBA00001974"/>
    </source>
</evidence>
<evidence type="ECO:0000256" key="6">
    <source>
        <dbReference type="ARBA" id="ARBA00022857"/>
    </source>
</evidence>
<evidence type="ECO:0000256" key="5">
    <source>
        <dbReference type="ARBA" id="ARBA00022714"/>
    </source>
</evidence>
<dbReference type="SUPFAM" id="SSF63380">
    <property type="entry name" value="Riboflavin synthase domain-like"/>
    <property type="match status" value="1"/>
</dbReference>
<keyword evidence="8" id="KW-0520">NAD</keyword>
<dbReference type="PANTHER" id="PTHR47354">
    <property type="entry name" value="NADH OXIDOREDUCTASE HCR"/>
    <property type="match status" value="1"/>
</dbReference>
<dbReference type="CDD" id="cd19753">
    <property type="entry name" value="Mb-like_oxidoreductase"/>
    <property type="match status" value="1"/>
</dbReference>
<organism evidence="15 16">
    <name type="scientific">Luedemannella helvata</name>
    <dbReference type="NCBI Taxonomy" id="349315"/>
    <lineage>
        <taxon>Bacteria</taxon>
        <taxon>Bacillati</taxon>
        <taxon>Actinomycetota</taxon>
        <taxon>Actinomycetes</taxon>
        <taxon>Micromonosporales</taxon>
        <taxon>Micromonosporaceae</taxon>
        <taxon>Luedemannella</taxon>
    </lineage>
</organism>
<dbReference type="Proteomes" id="UP001500655">
    <property type="component" value="Unassembled WGS sequence"/>
</dbReference>
<keyword evidence="5" id="KW-0001">2Fe-2S</keyword>
<feature type="compositionally biased region" description="Basic and acidic residues" evidence="12">
    <location>
        <begin position="366"/>
        <end position="375"/>
    </location>
</feature>
<comment type="cofactor">
    <cofactor evidence="1">
        <name>heme b</name>
        <dbReference type="ChEBI" id="CHEBI:60344"/>
    </cofactor>
</comment>
<evidence type="ECO:0000259" key="14">
    <source>
        <dbReference type="PROSITE" id="PS51384"/>
    </source>
</evidence>
<reference evidence="16" key="1">
    <citation type="journal article" date="2019" name="Int. J. Syst. Evol. Microbiol.">
        <title>The Global Catalogue of Microorganisms (GCM) 10K type strain sequencing project: providing services to taxonomists for standard genome sequencing and annotation.</title>
        <authorList>
            <consortium name="The Broad Institute Genomics Platform"/>
            <consortium name="The Broad Institute Genome Sequencing Center for Infectious Disease"/>
            <person name="Wu L."/>
            <person name="Ma J."/>
        </authorList>
    </citation>
    <scope>NUCLEOTIDE SEQUENCE [LARGE SCALE GENOMIC DNA]</scope>
    <source>
        <strain evidence="16">JCM 13249</strain>
    </source>
</reference>
<evidence type="ECO:0000256" key="11">
    <source>
        <dbReference type="RuleBase" id="RU000356"/>
    </source>
</evidence>
<dbReference type="Pfam" id="PF00175">
    <property type="entry name" value="NAD_binding_1"/>
    <property type="match status" value="1"/>
</dbReference>
<evidence type="ECO:0000259" key="13">
    <source>
        <dbReference type="PROSITE" id="PS01033"/>
    </source>
</evidence>
<feature type="domain" description="Globin" evidence="13">
    <location>
        <begin position="1"/>
        <end position="131"/>
    </location>
</feature>
<evidence type="ECO:0000313" key="15">
    <source>
        <dbReference type="EMBL" id="GAA1763088.1"/>
    </source>
</evidence>
<dbReference type="PRINTS" id="PR00410">
    <property type="entry name" value="PHEHYDRXLASE"/>
</dbReference>
<dbReference type="PROSITE" id="PS01033">
    <property type="entry name" value="GLOBIN"/>
    <property type="match status" value="1"/>
</dbReference>
<sequence>MDVDRLRTSWAAVAAHGGQVPSYFYSYLFIAHEEVRAMFPAGMSDQRTKLVTALGDIVSHVDQPERLVRFVEALGRDHRKFGTQAAHYDAVGDALLATLAHFLGGDWTPALAEDWTAAFGVIAHAMQEAAARADQTSPPFWTGEVVEHSRRNAHLAVITVQPDSRIDYQPGQSISVESHLRPKVWRHFSPANAPRRDGTIELHVSSVAGGELSPALVVSLRKGDALRIGAPVGDRLTLPAGDDRDLLLIAGGTGLAPLKALVEQVATTEPRPVTLVVGGRRTRDLYDLEALAGLARGRPWLTVRAAVSQEPPADGGVETGDAVDVALRHERARANLVTYVCGSEQMVRGTLKTLAEAGWPTTPDAMRYEDYDSRGYRPSPPPRDPRG</sequence>
<accession>A0ABP4WUC0</accession>
<dbReference type="InterPro" id="IPR039261">
    <property type="entry name" value="FNR_nucleotide-bd"/>
</dbReference>
<evidence type="ECO:0000256" key="4">
    <source>
        <dbReference type="ARBA" id="ARBA00012229"/>
    </source>
</evidence>
<dbReference type="InterPro" id="IPR050415">
    <property type="entry name" value="MRET"/>
</dbReference>
<feature type="compositionally biased region" description="Pro residues" evidence="12">
    <location>
        <begin position="378"/>
        <end position="387"/>
    </location>
</feature>
<dbReference type="PROSITE" id="PS51384">
    <property type="entry name" value="FAD_FR"/>
    <property type="match status" value="1"/>
</dbReference>
<dbReference type="Pfam" id="PF00970">
    <property type="entry name" value="FAD_binding_6"/>
    <property type="match status" value="1"/>
</dbReference>
<dbReference type="Pfam" id="PF00042">
    <property type="entry name" value="Globin"/>
    <property type="match status" value="1"/>
</dbReference>
<dbReference type="Gene3D" id="1.10.490.10">
    <property type="entry name" value="Globins"/>
    <property type="match status" value="1"/>
</dbReference>
<evidence type="ECO:0000256" key="7">
    <source>
        <dbReference type="ARBA" id="ARBA00023014"/>
    </source>
</evidence>
<dbReference type="InterPro" id="IPR001709">
    <property type="entry name" value="Flavoprot_Pyr_Nucl_cyt_Rdtase"/>
</dbReference>